<dbReference type="GO" id="GO:0008800">
    <property type="term" value="F:beta-lactamase activity"/>
    <property type="evidence" value="ECO:0007669"/>
    <property type="project" value="InterPro"/>
</dbReference>
<dbReference type="PANTHER" id="PTHR35333">
    <property type="entry name" value="BETA-LACTAMASE"/>
    <property type="match status" value="1"/>
</dbReference>
<name>A0A6J4LE62_9ACTN</name>
<organism evidence="2">
    <name type="scientific">uncultured Nocardioidaceae bacterium</name>
    <dbReference type="NCBI Taxonomy" id="253824"/>
    <lineage>
        <taxon>Bacteria</taxon>
        <taxon>Bacillati</taxon>
        <taxon>Actinomycetota</taxon>
        <taxon>Actinomycetes</taxon>
        <taxon>Propionibacteriales</taxon>
        <taxon>Nocardioidaceae</taxon>
        <taxon>environmental samples</taxon>
    </lineage>
</organism>
<sequence>MGWGDVNEIDAISSAFLDQYASGDADRVSVWLGATSGQPWYVRDDHVRHYAASTMKLPLLIAAYRRHERGEIDLDAPVPVRNEFRSAADGSSFSLSQDQDQDDDTWALVGSTAPLRDLVRHAIVKSGNLATNIALEHVGTAEVAAVLAASGCSSDTVLPRGIEDAVARRAGMDNLVTARDLAVVMAGVADRRLGPPPMCADVESVLAQQEHRDKVAAGLPAGTYVANKTGWVEGVAHDVALVRPVDSDPFVLVVCTTVAVPDEVASALIADVGRAAWEANAR</sequence>
<dbReference type="SUPFAM" id="SSF56601">
    <property type="entry name" value="beta-lactamase/transpeptidase-like"/>
    <property type="match status" value="1"/>
</dbReference>
<dbReference type="GO" id="GO:0030655">
    <property type="term" value="P:beta-lactam antibiotic catabolic process"/>
    <property type="evidence" value="ECO:0007669"/>
    <property type="project" value="InterPro"/>
</dbReference>
<dbReference type="Gene3D" id="3.40.710.10">
    <property type="entry name" value="DD-peptidase/beta-lactamase superfamily"/>
    <property type="match status" value="1"/>
</dbReference>
<protein>
    <recommendedName>
        <fullName evidence="1">Beta-lactamase class A catalytic domain-containing protein</fullName>
    </recommendedName>
</protein>
<dbReference type="InterPro" id="IPR012338">
    <property type="entry name" value="Beta-lactam/transpept-like"/>
</dbReference>
<proteinExistence type="predicted"/>
<gene>
    <name evidence="2" type="ORF">AVDCRST_MAG72-163</name>
</gene>
<dbReference type="GO" id="GO:0046677">
    <property type="term" value="P:response to antibiotic"/>
    <property type="evidence" value="ECO:0007669"/>
    <property type="project" value="InterPro"/>
</dbReference>
<dbReference type="InterPro" id="IPR045155">
    <property type="entry name" value="Beta-lactam_cat"/>
</dbReference>
<accession>A0A6J4LE62</accession>
<dbReference type="EMBL" id="CADCUJ010000008">
    <property type="protein sequence ID" value="CAA9329269.1"/>
    <property type="molecule type" value="Genomic_DNA"/>
</dbReference>
<dbReference type="PANTHER" id="PTHR35333:SF3">
    <property type="entry name" value="BETA-LACTAMASE-TYPE TRANSPEPTIDASE FOLD CONTAINING PROTEIN"/>
    <property type="match status" value="1"/>
</dbReference>
<evidence type="ECO:0000313" key="2">
    <source>
        <dbReference type="EMBL" id="CAA9329269.1"/>
    </source>
</evidence>
<reference evidence="2" key="1">
    <citation type="submission" date="2020-02" db="EMBL/GenBank/DDBJ databases">
        <authorList>
            <person name="Meier V. D."/>
        </authorList>
    </citation>
    <scope>NUCLEOTIDE SEQUENCE</scope>
    <source>
        <strain evidence="2">AVDCRST_MAG72</strain>
    </source>
</reference>
<dbReference type="InterPro" id="IPR000871">
    <property type="entry name" value="Beta-lactam_class-A"/>
</dbReference>
<feature type="domain" description="Beta-lactamase class A catalytic" evidence="1">
    <location>
        <begin position="40"/>
        <end position="256"/>
    </location>
</feature>
<evidence type="ECO:0000259" key="1">
    <source>
        <dbReference type="Pfam" id="PF13354"/>
    </source>
</evidence>
<dbReference type="Pfam" id="PF13354">
    <property type="entry name" value="Beta-lactamase2"/>
    <property type="match status" value="1"/>
</dbReference>
<dbReference type="AlphaFoldDB" id="A0A6J4LE62"/>